<protein>
    <recommendedName>
        <fullName evidence="4">Lipoprotein</fullName>
    </recommendedName>
</protein>
<evidence type="ECO:0000313" key="3">
    <source>
        <dbReference type="Proteomes" id="UP000540423"/>
    </source>
</evidence>
<sequence length="225" mass="23552">MKRTQTWVRTVDTKMRGRRSTLAMTTLAVLTLAACGSEQPGPRGERGSSADAVSARSDAGDAAFIKMLDEVARECPPPGAKRESPPAPVGEAPTAPAGAPPGATVPPPGGAVEPVAPTAGPEVELDARDWCAGVQHEQRVAEAVLQLKQPDPAQVRKVLNGLGYIDERVHGLRQSAAVTTFVIDLRVKGGRLCLDGTANGDLTEVEACVAPKDGPFDIAKLHRRS</sequence>
<proteinExistence type="predicted"/>
<feature type="region of interest" description="Disordered" evidence="1">
    <location>
        <begin position="74"/>
        <end position="110"/>
    </location>
</feature>
<gene>
    <name evidence="2" type="ORF">HNQ79_005965</name>
</gene>
<feature type="region of interest" description="Disordered" evidence="1">
    <location>
        <begin position="36"/>
        <end position="56"/>
    </location>
</feature>
<evidence type="ECO:0000256" key="1">
    <source>
        <dbReference type="SAM" id="MobiDB-lite"/>
    </source>
</evidence>
<evidence type="ECO:0000313" key="2">
    <source>
        <dbReference type="EMBL" id="MBB6439453.1"/>
    </source>
</evidence>
<dbReference type="EMBL" id="JACHEM010000022">
    <property type="protein sequence ID" value="MBB6439453.1"/>
    <property type="molecule type" value="Genomic_DNA"/>
</dbReference>
<name>A0A7X0LS90_9ACTN</name>
<dbReference type="RefSeq" id="WP_229923770.1">
    <property type="nucleotide sequence ID" value="NZ_BNBN01000021.1"/>
</dbReference>
<dbReference type="Proteomes" id="UP000540423">
    <property type="component" value="Unassembled WGS sequence"/>
</dbReference>
<keyword evidence="3" id="KW-1185">Reference proteome</keyword>
<dbReference type="AlphaFoldDB" id="A0A7X0LS90"/>
<feature type="compositionally biased region" description="Low complexity" evidence="1">
    <location>
        <begin position="89"/>
        <end position="102"/>
    </location>
</feature>
<reference evidence="2 3" key="1">
    <citation type="submission" date="2020-08" db="EMBL/GenBank/DDBJ databases">
        <title>Genomic Encyclopedia of Type Strains, Phase IV (KMG-IV): sequencing the most valuable type-strain genomes for metagenomic binning, comparative biology and taxonomic classification.</title>
        <authorList>
            <person name="Goeker M."/>
        </authorList>
    </citation>
    <scope>NUCLEOTIDE SEQUENCE [LARGE SCALE GENOMIC DNA]</scope>
    <source>
        <strain evidence="2 3">DSM 40141</strain>
    </source>
</reference>
<comment type="caution">
    <text evidence="2">The sequence shown here is derived from an EMBL/GenBank/DDBJ whole genome shotgun (WGS) entry which is preliminary data.</text>
</comment>
<accession>A0A7X0LS90</accession>
<dbReference type="PROSITE" id="PS51257">
    <property type="entry name" value="PROKAR_LIPOPROTEIN"/>
    <property type="match status" value="1"/>
</dbReference>
<evidence type="ECO:0008006" key="4">
    <source>
        <dbReference type="Google" id="ProtNLM"/>
    </source>
</evidence>
<organism evidence="2 3">
    <name type="scientific">Streptomyces candidus</name>
    <dbReference type="NCBI Taxonomy" id="67283"/>
    <lineage>
        <taxon>Bacteria</taxon>
        <taxon>Bacillati</taxon>
        <taxon>Actinomycetota</taxon>
        <taxon>Actinomycetes</taxon>
        <taxon>Kitasatosporales</taxon>
        <taxon>Streptomycetaceae</taxon>
        <taxon>Streptomyces</taxon>
    </lineage>
</organism>